<dbReference type="OrthoDB" id="17458at2759"/>
<organism evidence="2 3">
    <name type="scientific">Uncinocarpus reesii (strain UAMH 1704)</name>
    <dbReference type="NCBI Taxonomy" id="336963"/>
    <lineage>
        <taxon>Eukaryota</taxon>
        <taxon>Fungi</taxon>
        <taxon>Dikarya</taxon>
        <taxon>Ascomycota</taxon>
        <taxon>Pezizomycotina</taxon>
        <taxon>Eurotiomycetes</taxon>
        <taxon>Eurotiomycetidae</taxon>
        <taxon>Onygenales</taxon>
        <taxon>Onygenaceae</taxon>
        <taxon>Uncinocarpus</taxon>
    </lineage>
</organism>
<dbReference type="InterPro" id="IPR018253">
    <property type="entry name" value="DnaJ_domain_CS"/>
</dbReference>
<sequence>MFKKPSLLCSCCGGFQLLNPQSSVSPHSTASSRRRIRLFESPRRFAHVQNTNSIGPGDDFSWPTSPNFSPYEVFKQDQSAPYSKQRFYELVKLYHPDRPCNGHPLCKDLPESLRMHRYRIIVAAHELLSDPVKRAAYDKYKDGWHHRHELFGIHAKQDFRQSAVREAYPGARKPGDEIFRNATWEDWQQYYDKRDGRPKQAQTVSHSTFASFLLLLALFGGVGQAITVGKYSSFVQDRVKDVDSKCGKFLDSRRQNNKEQMNSRDARIQKFLMDRDPSGYGLKEDEEETYRRLLGAHRTTDVMNNIDSMREKRG</sequence>
<dbReference type="InterPro" id="IPR001623">
    <property type="entry name" value="DnaJ_domain"/>
</dbReference>
<dbReference type="SUPFAM" id="SSF46565">
    <property type="entry name" value="Chaperone J-domain"/>
    <property type="match status" value="1"/>
</dbReference>
<dbReference type="VEuPathDB" id="FungiDB:UREG_07432"/>
<dbReference type="InterPro" id="IPR036869">
    <property type="entry name" value="J_dom_sf"/>
</dbReference>
<name>C4JZ31_UNCRE</name>
<dbReference type="Pfam" id="PF00226">
    <property type="entry name" value="DnaJ"/>
    <property type="match status" value="1"/>
</dbReference>
<evidence type="ECO:0000259" key="1">
    <source>
        <dbReference type="PROSITE" id="PS50076"/>
    </source>
</evidence>
<gene>
    <name evidence="2" type="ORF">UREG_07432</name>
</gene>
<dbReference type="Gene3D" id="1.10.287.110">
    <property type="entry name" value="DnaJ domain"/>
    <property type="match status" value="1"/>
</dbReference>
<dbReference type="KEGG" id="ure:UREG_07432"/>
<dbReference type="Proteomes" id="UP000002058">
    <property type="component" value="Unassembled WGS sequence"/>
</dbReference>
<accession>C4JZ31</accession>
<dbReference type="CDD" id="cd06257">
    <property type="entry name" value="DnaJ"/>
    <property type="match status" value="1"/>
</dbReference>
<dbReference type="RefSeq" id="XP_002582659.1">
    <property type="nucleotide sequence ID" value="XM_002582613.1"/>
</dbReference>
<dbReference type="eggNOG" id="ENOG502RYTK">
    <property type="taxonomic scope" value="Eukaryota"/>
</dbReference>
<dbReference type="HOGENOM" id="CLU_063296_2_0_1"/>
<evidence type="ECO:0000313" key="2">
    <source>
        <dbReference type="EMBL" id="EEP82567.1"/>
    </source>
</evidence>
<evidence type="ECO:0000313" key="3">
    <source>
        <dbReference type="Proteomes" id="UP000002058"/>
    </source>
</evidence>
<reference evidence="3" key="1">
    <citation type="journal article" date="2009" name="Genome Res.">
        <title>Comparative genomic analyses of the human fungal pathogens Coccidioides and their relatives.</title>
        <authorList>
            <person name="Sharpton T.J."/>
            <person name="Stajich J.E."/>
            <person name="Rounsley S.D."/>
            <person name="Gardner M.J."/>
            <person name="Wortman J.R."/>
            <person name="Jordar V.S."/>
            <person name="Maiti R."/>
            <person name="Kodira C.D."/>
            <person name="Neafsey D.E."/>
            <person name="Zeng Q."/>
            <person name="Hung C.-Y."/>
            <person name="McMahan C."/>
            <person name="Muszewska A."/>
            <person name="Grynberg M."/>
            <person name="Mandel M.A."/>
            <person name="Kellner E.M."/>
            <person name="Barker B.M."/>
            <person name="Galgiani J.N."/>
            <person name="Orbach M.J."/>
            <person name="Kirkland T.N."/>
            <person name="Cole G.T."/>
            <person name="Henn M.R."/>
            <person name="Birren B.W."/>
            <person name="Taylor J.W."/>
        </authorList>
    </citation>
    <scope>NUCLEOTIDE SEQUENCE [LARGE SCALE GENOMIC DNA]</scope>
    <source>
        <strain evidence="3">UAMH 1704</strain>
    </source>
</reference>
<dbReference type="PROSITE" id="PS00636">
    <property type="entry name" value="DNAJ_1"/>
    <property type="match status" value="1"/>
</dbReference>
<keyword evidence="3" id="KW-1185">Reference proteome</keyword>
<protein>
    <recommendedName>
        <fullName evidence="1">J domain-containing protein</fullName>
    </recommendedName>
</protein>
<feature type="domain" description="J" evidence="1">
    <location>
        <begin position="66"/>
        <end position="141"/>
    </location>
</feature>
<dbReference type="InParanoid" id="C4JZ31"/>
<dbReference type="GeneID" id="8444250"/>
<dbReference type="STRING" id="336963.C4JZ31"/>
<dbReference type="AlphaFoldDB" id="C4JZ31"/>
<proteinExistence type="predicted"/>
<dbReference type="PROSITE" id="PS50076">
    <property type="entry name" value="DNAJ_2"/>
    <property type="match status" value="1"/>
</dbReference>
<dbReference type="EMBL" id="CH476619">
    <property type="protein sequence ID" value="EEP82567.1"/>
    <property type="molecule type" value="Genomic_DNA"/>
</dbReference>
<dbReference type="OMA" id="NGHPLCK"/>